<keyword evidence="3" id="KW-1185">Reference proteome</keyword>
<dbReference type="PROSITE" id="PS50093">
    <property type="entry name" value="PKD"/>
    <property type="match status" value="1"/>
</dbReference>
<name>A0ABU7Z6I5_9MICO</name>
<evidence type="ECO:0000313" key="2">
    <source>
        <dbReference type="EMBL" id="MEG3614993.1"/>
    </source>
</evidence>
<reference evidence="2" key="2">
    <citation type="submission" date="2024-02" db="EMBL/GenBank/DDBJ databases">
        <authorList>
            <person name="Prathaban M."/>
            <person name="Mythili R."/>
            <person name="Sharmila Devi N."/>
            <person name="Sobanaa M."/>
            <person name="Prathiviraj R."/>
            <person name="Selvin J."/>
        </authorList>
    </citation>
    <scope>NUCLEOTIDE SEQUENCE</scope>
    <source>
        <strain evidence="2">MP1014</strain>
    </source>
</reference>
<gene>
    <name evidence="2" type="ORF">V5O49_07630</name>
</gene>
<sequence length="278" mass="29980">MRSHILFSVGVMAAIAAGTPDYDNWLDSGEEPAVNVGATLREQDDLLKGTSNDSASDTRYFRATVHYCLLSDLENTVLRDACAEGTETIATGIDCPDDAYELPGLFAVTLAGNGSESAPTLVSEGTCVTPADLRAEAERAFRTMPVEPAEIELEVDRDWAIVNFGIHPRTTDADQVMDTTLLGVPVQIRALPAEFTWDAGDETEPLTTEHPVGRWDSADAVHLPYPAPGTFTASLTTTWHGQFRITGTPTWTDIDGELTTTDTTAPIEVHDAEVRLTG</sequence>
<dbReference type="Proteomes" id="UP001310387">
    <property type="component" value="Unassembled WGS sequence"/>
</dbReference>
<organism evidence="2 3">
    <name type="scientific">Isoptericola haloaureus</name>
    <dbReference type="NCBI Taxonomy" id="1542902"/>
    <lineage>
        <taxon>Bacteria</taxon>
        <taxon>Bacillati</taxon>
        <taxon>Actinomycetota</taxon>
        <taxon>Actinomycetes</taxon>
        <taxon>Micrococcales</taxon>
        <taxon>Promicromonosporaceae</taxon>
        <taxon>Isoptericola</taxon>
    </lineage>
</organism>
<dbReference type="RefSeq" id="WP_332901684.1">
    <property type="nucleotide sequence ID" value="NZ_JBAGLP010000116.1"/>
</dbReference>
<comment type="caution">
    <text evidence="2">The sequence shown here is derived from an EMBL/GenBank/DDBJ whole genome shotgun (WGS) entry which is preliminary data.</text>
</comment>
<proteinExistence type="predicted"/>
<dbReference type="EMBL" id="JBAGLP010000116">
    <property type="protein sequence ID" value="MEG3614993.1"/>
    <property type="molecule type" value="Genomic_DNA"/>
</dbReference>
<evidence type="ECO:0000259" key="1">
    <source>
        <dbReference type="PROSITE" id="PS50093"/>
    </source>
</evidence>
<accession>A0ABU7Z6I5</accession>
<protein>
    <recommendedName>
        <fullName evidence="1">PKD domain-containing protein</fullName>
    </recommendedName>
</protein>
<feature type="domain" description="PKD" evidence="1">
    <location>
        <begin position="192"/>
        <end position="238"/>
    </location>
</feature>
<dbReference type="InterPro" id="IPR000601">
    <property type="entry name" value="PKD_dom"/>
</dbReference>
<evidence type="ECO:0000313" key="3">
    <source>
        <dbReference type="Proteomes" id="UP001310387"/>
    </source>
</evidence>
<reference evidence="2" key="1">
    <citation type="journal article" date="2024" name="Antonie Van Leeuwenhoek">
        <title>Isoptericola haloaureus sp. nov., a dimorphic actinobacterium isolated from mangrove sediments of southeast India, implicating biosaline agricultural significance through nitrogen fixation and salt tolerance genes.</title>
        <authorList>
            <person name="Prathaban M."/>
            <person name="Prathiviraj R."/>
            <person name="Ravichandran M."/>
            <person name="Natarajan S.D."/>
            <person name="Sobanaa M."/>
            <person name="Hari Krishna Kumar S."/>
            <person name="Chandrasekar V."/>
            <person name="Selvin J."/>
        </authorList>
    </citation>
    <scope>NUCLEOTIDE SEQUENCE</scope>
    <source>
        <strain evidence="2">MP1014</strain>
    </source>
</reference>